<accession>A0AAU9EV96</accession>
<feature type="signal peptide" evidence="1">
    <location>
        <begin position="1"/>
        <end position="29"/>
    </location>
</feature>
<reference evidence="2 3" key="1">
    <citation type="submission" date="2024-02" db="EMBL/GenBank/DDBJ databases">
        <title>A chromosome-level genome assembly of Drosophila madeirensis, a fruit fly species endemic to Madeira island.</title>
        <authorList>
            <person name="Tomihara K."/>
            <person name="Llopart A."/>
            <person name="Yamamoto D."/>
        </authorList>
    </citation>
    <scope>NUCLEOTIDE SEQUENCE [LARGE SCALE GENOMIC DNA]</scope>
    <source>
        <strain evidence="2 3">RF1</strain>
    </source>
</reference>
<proteinExistence type="predicted"/>
<evidence type="ECO:0000256" key="1">
    <source>
        <dbReference type="SAM" id="SignalP"/>
    </source>
</evidence>
<gene>
    <name evidence="2" type="ORF">DMAD_08360</name>
</gene>
<organism evidence="2 3">
    <name type="scientific">Drosophila madeirensis</name>
    <name type="common">Fruit fly</name>
    <dbReference type="NCBI Taxonomy" id="30013"/>
    <lineage>
        <taxon>Eukaryota</taxon>
        <taxon>Metazoa</taxon>
        <taxon>Ecdysozoa</taxon>
        <taxon>Arthropoda</taxon>
        <taxon>Hexapoda</taxon>
        <taxon>Insecta</taxon>
        <taxon>Pterygota</taxon>
        <taxon>Neoptera</taxon>
        <taxon>Endopterygota</taxon>
        <taxon>Diptera</taxon>
        <taxon>Brachycera</taxon>
        <taxon>Muscomorpha</taxon>
        <taxon>Ephydroidea</taxon>
        <taxon>Drosophilidae</taxon>
        <taxon>Drosophila</taxon>
        <taxon>Sophophora</taxon>
    </lineage>
</organism>
<keyword evidence="1" id="KW-0732">Signal</keyword>
<protein>
    <submittedName>
        <fullName evidence="2">Uncharacterized protein</fullName>
    </submittedName>
</protein>
<dbReference type="AlphaFoldDB" id="A0AAU9EV96"/>
<sequence length="134" mass="15931">MQNHVQFRLVRLLLQTSVLLFVIWHHCRAMDLEKVHPCREGSDDITQCPKSFFTLKRDNCLERHFCYLQVNETCFGQEESRCAPGLTCSCNKCMNCNIHYCALELCTLHEFKKRLPNRLLPWFRPRWLELAADK</sequence>
<evidence type="ECO:0000313" key="3">
    <source>
        <dbReference type="Proteomes" id="UP001500889"/>
    </source>
</evidence>
<dbReference type="Proteomes" id="UP001500889">
    <property type="component" value="Chromosome O"/>
</dbReference>
<keyword evidence="3" id="KW-1185">Reference proteome</keyword>
<dbReference type="EMBL" id="AP029263">
    <property type="protein sequence ID" value="BFF89655.1"/>
    <property type="molecule type" value="Genomic_DNA"/>
</dbReference>
<evidence type="ECO:0000313" key="2">
    <source>
        <dbReference type="EMBL" id="BFF89655.1"/>
    </source>
</evidence>
<name>A0AAU9EV96_DROMD</name>
<feature type="chain" id="PRO_5043930658" evidence="1">
    <location>
        <begin position="30"/>
        <end position="134"/>
    </location>
</feature>